<evidence type="ECO:0000313" key="9">
    <source>
        <dbReference type="EMBL" id="EMR63461.1"/>
    </source>
</evidence>
<evidence type="ECO:0000256" key="6">
    <source>
        <dbReference type="ARBA" id="ARBA00023136"/>
    </source>
</evidence>
<evidence type="ECO:0000256" key="1">
    <source>
        <dbReference type="ARBA" id="ARBA00004370"/>
    </source>
</evidence>
<protein>
    <submittedName>
        <fullName evidence="9">Putative capsule polysaccharide synthase protein</fullName>
    </submittedName>
</protein>
<keyword evidence="3" id="KW-0808">Transferase</keyword>
<dbReference type="HOGENOM" id="CLU_019940_0_0_1"/>
<evidence type="ECO:0000256" key="5">
    <source>
        <dbReference type="ARBA" id="ARBA00022989"/>
    </source>
</evidence>
<dbReference type="OMA" id="QITHAMP"/>
<evidence type="ECO:0000256" key="3">
    <source>
        <dbReference type="ARBA" id="ARBA00022679"/>
    </source>
</evidence>
<dbReference type="AlphaFoldDB" id="M7T0V4"/>
<reference evidence="10" key="1">
    <citation type="journal article" date="2013" name="Genome Announc.">
        <title>Draft genome sequence of the grapevine dieback fungus Eutypa lata UCR-EL1.</title>
        <authorList>
            <person name="Blanco-Ulate B."/>
            <person name="Rolshausen P.E."/>
            <person name="Cantu D."/>
        </authorList>
    </citation>
    <scope>NUCLEOTIDE SEQUENCE [LARGE SCALE GENOMIC DNA]</scope>
    <source>
        <strain evidence="10">UCR-EL1</strain>
    </source>
</reference>
<dbReference type="Proteomes" id="UP000012174">
    <property type="component" value="Unassembled WGS sequence"/>
</dbReference>
<dbReference type="KEGG" id="ela:UCREL1_9587"/>
<dbReference type="InterPro" id="IPR052427">
    <property type="entry name" value="Glycosyltrans_GT2/GT47"/>
</dbReference>
<evidence type="ECO:0000256" key="2">
    <source>
        <dbReference type="ARBA" id="ARBA00022676"/>
    </source>
</evidence>
<name>M7T0V4_EUTLA</name>
<dbReference type="EMBL" id="KB707218">
    <property type="protein sequence ID" value="EMR63461.1"/>
    <property type="molecule type" value="Genomic_DNA"/>
</dbReference>
<dbReference type="InterPro" id="IPR029044">
    <property type="entry name" value="Nucleotide-diphossugar_trans"/>
</dbReference>
<accession>M7T0V4</accession>
<keyword evidence="4 8" id="KW-0812">Transmembrane</keyword>
<dbReference type="Gene3D" id="3.90.550.10">
    <property type="entry name" value="Spore Coat Polysaccharide Biosynthesis Protein SpsA, Chain A"/>
    <property type="match status" value="1"/>
</dbReference>
<evidence type="ECO:0000256" key="7">
    <source>
        <dbReference type="ARBA" id="ARBA00023180"/>
    </source>
</evidence>
<proteinExistence type="predicted"/>
<dbReference type="Pfam" id="PF13641">
    <property type="entry name" value="Glyco_tranf_2_3"/>
    <property type="match status" value="1"/>
</dbReference>
<gene>
    <name evidence="9" type="ORF">UCREL1_9587</name>
</gene>
<dbReference type="PANTHER" id="PTHR47844">
    <property type="entry name" value="SYNTHASE CPS1, PUTATIVE (AFU_ORTHOLOGUE AFUA_7G02500)-RELATED"/>
    <property type="match status" value="1"/>
</dbReference>
<keyword evidence="10" id="KW-1185">Reference proteome</keyword>
<evidence type="ECO:0000256" key="4">
    <source>
        <dbReference type="ARBA" id="ARBA00022692"/>
    </source>
</evidence>
<organism evidence="9 10">
    <name type="scientific">Eutypa lata (strain UCR-EL1)</name>
    <name type="common">Grapevine dieback disease fungus</name>
    <name type="synonym">Eutypa armeniacae</name>
    <dbReference type="NCBI Taxonomy" id="1287681"/>
    <lineage>
        <taxon>Eukaryota</taxon>
        <taxon>Fungi</taxon>
        <taxon>Dikarya</taxon>
        <taxon>Ascomycota</taxon>
        <taxon>Pezizomycotina</taxon>
        <taxon>Sordariomycetes</taxon>
        <taxon>Xylariomycetidae</taxon>
        <taxon>Xylariales</taxon>
        <taxon>Diatrypaceae</taxon>
        <taxon>Eutypa</taxon>
    </lineage>
</organism>
<sequence>MTFSGYAFYQILGYYFTSGVDPNIAFLSIFGLRYTRVLVHSVVYFFYRAAPVPAKPSITAGDVTVVVATIDPTERNFIEAIASICRTGPNTIIVVTVGAQREASATQNLALLQSLYPNITFRITHTAQANKRQQIALAAGLITTPITFLVDASVFWNPNFLTSALAAFEDATVYLVGTNKRVQLTTRDNLDRLLPLGFIFNFFGSTYLSRHNFEIRASNTMDGGLFAVSGRTLGIRTKFLQDQEIMKGFTNERVSNYFGSYIPALNQPLLPDDDNYLTRQVFNKGHKVKIQYTEDARVEIAGGQFTYPRYLDQCLRWARSTFRSNVASLVTERMALCSPGLDCGK</sequence>
<dbReference type="PANTHER" id="PTHR47844:SF1">
    <property type="entry name" value="EXOSTOSIN-LIKE 2"/>
    <property type="match status" value="1"/>
</dbReference>
<dbReference type="SUPFAM" id="SSF53448">
    <property type="entry name" value="Nucleotide-diphospho-sugar transferases"/>
    <property type="match status" value="1"/>
</dbReference>
<comment type="subcellular location">
    <subcellularLocation>
        <location evidence="1">Membrane</location>
    </subcellularLocation>
</comment>
<dbReference type="GO" id="GO:0016757">
    <property type="term" value="F:glycosyltransferase activity"/>
    <property type="evidence" value="ECO:0007669"/>
    <property type="project" value="UniProtKB-KW"/>
</dbReference>
<dbReference type="OrthoDB" id="2849215at2759"/>
<keyword evidence="5 8" id="KW-1133">Transmembrane helix</keyword>
<keyword evidence="6 8" id="KW-0472">Membrane</keyword>
<keyword evidence="2" id="KW-0328">Glycosyltransferase</keyword>
<keyword evidence="7" id="KW-0325">Glycoprotein</keyword>
<evidence type="ECO:0000256" key="8">
    <source>
        <dbReference type="SAM" id="Phobius"/>
    </source>
</evidence>
<feature type="transmembrane region" description="Helical" evidence="8">
    <location>
        <begin position="135"/>
        <end position="156"/>
    </location>
</feature>
<dbReference type="eggNOG" id="ENOG502SICP">
    <property type="taxonomic scope" value="Eukaryota"/>
</dbReference>
<evidence type="ECO:0000313" key="10">
    <source>
        <dbReference type="Proteomes" id="UP000012174"/>
    </source>
</evidence>
<dbReference type="GO" id="GO:0016020">
    <property type="term" value="C:membrane"/>
    <property type="evidence" value="ECO:0007669"/>
    <property type="project" value="UniProtKB-SubCell"/>
</dbReference>